<dbReference type="Gene3D" id="3.30.420.10">
    <property type="entry name" value="Ribonuclease H-like superfamily/Ribonuclease H"/>
    <property type="match status" value="1"/>
</dbReference>
<dbReference type="HOGENOM" id="CLU_005726_1_0_1"/>
<evidence type="ECO:0000313" key="1">
    <source>
        <dbReference type="EMBL" id="KIP03637.1"/>
    </source>
</evidence>
<proteinExistence type="predicted"/>
<feature type="non-terminal residue" evidence="1">
    <location>
        <position position="1"/>
    </location>
</feature>
<dbReference type="Proteomes" id="UP000053257">
    <property type="component" value="Unassembled WGS sequence"/>
</dbReference>
<name>A0A0C3S258_PHLG1</name>
<reference evidence="1 2" key="1">
    <citation type="journal article" date="2014" name="PLoS Genet.">
        <title>Analysis of the Phlebiopsis gigantea genome, transcriptome and secretome provides insight into its pioneer colonization strategies of wood.</title>
        <authorList>
            <person name="Hori C."/>
            <person name="Ishida T."/>
            <person name="Igarashi K."/>
            <person name="Samejima M."/>
            <person name="Suzuki H."/>
            <person name="Master E."/>
            <person name="Ferreira P."/>
            <person name="Ruiz-Duenas F.J."/>
            <person name="Held B."/>
            <person name="Canessa P."/>
            <person name="Larrondo L.F."/>
            <person name="Schmoll M."/>
            <person name="Druzhinina I.S."/>
            <person name="Kubicek C.P."/>
            <person name="Gaskell J.A."/>
            <person name="Kersten P."/>
            <person name="St John F."/>
            <person name="Glasner J."/>
            <person name="Sabat G."/>
            <person name="Splinter BonDurant S."/>
            <person name="Syed K."/>
            <person name="Yadav J."/>
            <person name="Mgbeahuruike A.C."/>
            <person name="Kovalchuk A."/>
            <person name="Asiegbu F.O."/>
            <person name="Lackner G."/>
            <person name="Hoffmeister D."/>
            <person name="Rencoret J."/>
            <person name="Gutierrez A."/>
            <person name="Sun H."/>
            <person name="Lindquist E."/>
            <person name="Barry K."/>
            <person name="Riley R."/>
            <person name="Grigoriev I.V."/>
            <person name="Henrissat B."/>
            <person name="Kues U."/>
            <person name="Berka R.M."/>
            <person name="Martinez A.T."/>
            <person name="Covert S.F."/>
            <person name="Blanchette R.A."/>
            <person name="Cullen D."/>
        </authorList>
    </citation>
    <scope>NUCLEOTIDE SEQUENCE [LARGE SCALE GENOMIC DNA]</scope>
    <source>
        <strain evidence="1 2">11061_1 CR5-6</strain>
    </source>
</reference>
<sequence>GKGSGVARALCKEAWDFIDDRSNIPTNPYGRWCQSLLEEDEDFADGLRLHLQTKGKYVKAEDIVEYTGLPEVQERHGLKKAVSIATARRWMNTLGYRWRLTFRGQYVDGHEREDVVYYREKTFLPMWDEIKDRLRHWNPDGSECPPDPAKANLRRVVVWYHDESTFYAHDRRRSQWVNEAVDAPSPHAKGEGHSLMVCDFVSADYGWLRSKDGKDSARVLFKAGKARDGWFTNEDILAQAKKALAILRRDYPDEDHILVYDNATTHTKRAEDALSARKMPKGTPKTGNWLLETMVVDEDGEVQTVKAKMRSGYFRDGTPQSFYFPDDHPTHPGIFKGMEVILTERGYTDVKKLRYECKGFKCKPQTADGPPCCCRRLLFNEPDFAGVKSRLEEVCQAEGFKVVFLPKFHCELNPIEQCWGHAKRVYRLNPPSSKEDDLERNTIAALADVDITHIRR</sequence>
<evidence type="ECO:0000313" key="2">
    <source>
        <dbReference type="Proteomes" id="UP000053257"/>
    </source>
</evidence>
<keyword evidence="2" id="KW-1185">Reference proteome</keyword>
<accession>A0A0C3S258</accession>
<dbReference type="InterPro" id="IPR036397">
    <property type="entry name" value="RNaseH_sf"/>
</dbReference>
<dbReference type="AlphaFoldDB" id="A0A0C3S258"/>
<dbReference type="GO" id="GO:0003676">
    <property type="term" value="F:nucleic acid binding"/>
    <property type="evidence" value="ECO:0007669"/>
    <property type="project" value="InterPro"/>
</dbReference>
<dbReference type="PANTHER" id="PTHR35871:SF1">
    <property type="entry name" value="CXC1-LIKE CYSTEINE CLUSTER ASSOCIATED WITH KDZ TRANSPOSASES DOMAIN-CONTAINING PROTEIN"/>
    <property type="match status" value="1"/>
</dbReference>
<organism evidence="1 2">
    <name type="scientific">Phlebiopsis gigantea (strain 11061_1 CR5-6)</name>
    <name type="common">White-rot fungus</name>
    <name type="synonym">Peniophora gigantea</name>
    <dbReference type="NCBI Taxonomy" id="745531"/>
    <lineage>
        <taxon>Eukaryota</taxon>
        <taxon>Fungi</taxon>
        <taxon>Dikarya</taxon>
        <taxon>Basidiomycota</taxon>
        <taxon>Agaricomycotina</taxon>
        <taxon>Agaricomycetes</taxon>
        <taxon>Polyporales</taxon>
        <taxon>Phanerochaetaceae</taxon>
        <taxon>Phlebiopsis</taxon>
    </lineage>
</organism>
<dbReference type="OrthoDB" id="6511194at2759"/>
<gene>
    <name evidence="1" type="ORF">PHLGIDRAFT_77287</name>
</gene>
<dbReference type="PANTHER" id="PTHR35871">
    <property type="entry name" value="EXPRESSED PROTEIN"/>
    <property type="match status" value="1"/>
</dbReference>
<protein>
    <recommendedName>
        <fullName evidence="3">Tc1-like transposase DDE domain-containing protein</fullName>
    </recommendedName>
</protein>
<evidence type="ECO:0008006" key="3">
    <source>
        <dbReference type="Google" id="ProtNLM"/>
    </source>
</evidence>
<dbReference type="EMBL" id="KN840607">
    <property type="protein sequence ID" value="KIP03637.1"/>
    <property type="molecule type" value="Genomic_DNA"/>
</dbReference>